<dbReference type="InterPro" id="IPR050390">
    <property type="entry name" value="C5-Methyltransferase"/>
</dbReference>
<evidence type="ECO:0000313" key="9">
    <source>
        <dbReference type="Proteomes" id="UP001612741"/>
    </source>
</evidence>
<name>A0ABW7ZAF5_9ACTN</name>
<dbReference type="PROSITE" id="PS00094">
    <property type="entry name" value="C5_MTASE_1"/>
    <property type="match status" value="1"/>
</dbReference>
<keyword evidence="1 5" id="KW-0489">Methyltransferase</keyword>
<dbReference type="InterPro" id="IPR011257">
    <property type="entry name" value="DNA_glycosylase"/>
</dbReference>
<comment type="similarity">
    <text evidence="5 6">Belongs to the class I-like SAM-binding methyltransferase superfamily. C5-methyltransferase family.</text>
</comment>
<gene>
    <name evidence="8" type="ORF">ACIBG2_47830</name>
</gene>
<sequence>MSFYGVKLHRSDVLRLPQPEDACTEEIFAEWCSKKIAAGEKLAVDLFSGAGGLSLGLEQAKWTVAVAVDHDDRALETHRANFTGLALKVDLSDFDQRAKLINLLKQTTIDLVAGGPPCQPFSRAGRSKIRSLVEQAGRDPHDARKDLWRAFLEVTLAIRPRAVLMENVPDMALGDDFQVVRQITEQLEDAGYHTDVRLVDTWKYGVPQHRKRLIVLARNDDDKFPWPEPRTEFVTVRDAIEDLPTLTEEDPLGGRCRDYPATAEPSEFAQRMREGMSEGEHAGRVWDHMTRPVRPDDLETFKLMDHTTLYSDIPEKLRRYKADTFDDKYKRLDWNERSRSITAHIAKDGYWYIHPEQHRTITVREAARIQTFPDHFRFAGTRSDAFRQIGNAVPPELGKAAAQAVARTEDLQEALFPSANRWLAFHQHLTSWGMKQRQGPNWFNLPGPDVTPAVAVIVAMLSFSRVDLDDMAQALEPLKGAEKLTLKEHRRLVETLGNAKAERRLNRLTELTRKHSIWKKPADLADELKLLPGEDALLTLLSGHDLMLTSQLSLRVAARVMGSDSDKVNRLTDGRVDLARLVGGGDDAPLRMATLRLVGMTVCLPAELNCGRCPLADWCASSSKGTRARQRSTGR</sequence>
<evidence type="ECO:0000256" key="5">
    <source>
        <dbReference type="PROSITE-ProRule" id="PRU01016"/>
    </source>
</evidence>
<dbReference type="PANTHER" id="PTHR10629">
    <property type="entry name" value="CYTOSINE-SPECIFIC METHYLTRANSFERASE"/>
    <property type="match status" value="1"/>
</dbReference>
<accession>A0ABW7ZAF5</accession>
<evidence type="ECO:0000256" key="1">
    <source>
        <dbReference type="ARBA" id="ARBA00022603"/>
    </source>
</evidence>
<dbReference type="InterPro" id="IPR001525">
    <property type="entry name" value="C5_MeTfrase"/>
</dbReference>
<comment type="caution">
    <text evidence="8">The sequence shown here is derived from an EMBL/GenBank/DDBJ whole genome shotgun (WGS) entry which is preliminary data.</text>
</comment>
<dbReference type="Gene3D" id="1.10.1670.10">
    <property type="entry name" value="Helix-hairpin-Helix base-excision DNA repair enzymes (C-terminal)"/>
    <property type="match status" value="1"/>
</dbReference>
<dbReference type="InterPro" id="IPR018117">
    <property type="entry name" value="C5_DNA_meth_AS"/>
</dbReference>
<evidence type="ECO:0000256" key="2">
    <source>
        <dbReference type="ARBA" id="ARBA00022679"/>
    </source>
</evidence>
<evidence type="ECO:0000256" key="3">
    <source>
        <dbReference type="ARBA" id="ARBA00022691"/>
    </source>
</evidence>
<dbReference type="InterPro" id="IPR023170">
    <property type="entry name" value="HhH_base_excis_C"/>
</dbReference>
<dbReference type="Pfam" id="PF00145">
    <property type="entry name" value="DNA_methylase"/>
    <property type="match status" value="1"/>
</dbReference>
<dbReference type="PANTHER" id="PTHR10629:SF52">
    <property type="entry name" value="DNA (CYTOSINE-5)-METHYLTRANSFERASE 1"/>
    <property type="match status" value="1"/>
</dbReference>
<dbReference type="Gene3D" id="3.90.120.10">
    <property type="entry name" value="DNA Methylase, subunit A, domain 2"/>
    <property type="match status" value="1"/>
</dbReference>
<keyword evidence="3 5" id="KW-0949">S-adenosyl-L-methionine</keyword>
<dbReference type="PRINTS" id="PR00105">
    <property type="entry name" value="C5METTRFRASE"/>
</dbReference>
<dbReference type="InterPro" id="IPR029063">
    <property type="entry name" value="SAM-dependent_MTases_sf"/>
</dbReference>
<reference evidence="8 9" key="1">
    <citation type="submission" date="2024-10" db="EMBL/GenBank/DDBJ databases">
        <title>The Natural Products Discovery Center: Release of the First 8490 Sequenced Strains for Exploring Actinobacteria Biosynthetic Diversity.</title>
        <authorList>
            <person name="Kalkreuter E."/>
            <person name="Kautsar S.A."/>
            <person name="Yang D."/>
            <person name="Bader C.D."/>
            <person name="Teijaro C.N."/>
            <person name="Fluegel L."/>
            <person name="Davis C.M."/>
            <person name="Simpson J.R."/>
            <person name="Lauterbach L."/>
            <person name="Steele A.D."/>
            <person name="Gui C."/>
            <person name="Meng S."/>
            <person name="Li G."/>
            <person name="Viehrig K."/>
            <person name="Ye F."/>
            <person name="Su P."/>
            <person name="Kiefer A.F."/>
            <person name="Nichols A."/>
            <person name="Cepeda A.J."/>
            <person name="Yan W."/>
            <person name="Fan B."/>
            <person name="Jiang Y."/>
            <person name="Adhikari A."/>
            <person name="Zheng C.-J."/>
            <person name="Schuster L."/>
            <person name="Cowan T.M."/>
            <person name="Smanski M.J."/>
            <person name="Chevrette M.G."/>
            <person name="De Carvalho L.P.S."/>
            <person name="Shen B."/>
        </authorList>
    </citation>
    <scope>NUCLEOTIDE SEQUENCE [LARGE SCALE GENOMIC DNA]</scope>
    <source>
        <strain evidence="8 9">NPDC050545</strain>
    </source>
</reference>
<keyword evidence="4" id="KW-0680">Restriction system</keyword>
<dbReference type="GO" id="GO:0032259">
    <property type="term" value="P:methylation"/>
    <property type="evidence" value="ECO:0007669"/>
    <property type="project" value="UniProtKB-KW"/>
</dbReference>
<dbReference type="EMBL" id="JBITGY010000017">
    <property type="protein sequence ID" value="MFI6505162.1"/>
    <property type="molecule type" value="Genomic_DNA"/>
</dbReference>
<dbReference type="EC" id="2.1.1.37" evidence="7"/>
<dbReference type="Proteomes" id="UP001612741">
    <property type="component" value="Unassembled WGS sequence"/>
</dbReference>
<dbReference type="Gene3D" id="3.40.50.150">
    <property type="entry name" value="Vaccinia Virus protein VP39"/>
    <property type="match status" value="1"/>
</dbReference>
<comment type="catalytic activity">
    <reaction evidence="7">
        <text>a 2'-deoxycytidine in DNA + S-adenosyl-L-methionine = a 5-methyl-2'-deoxycytidine in DNA + S-adenosyl-L-homocysteine + H(+)</text>
        <dbReference type="Rhea" id="RHEA:13681"/>
        <dbReference type="Rhea" id="RHEA-COMP:11369"/>
        <dbReference type="Rhea" id="RHEA-COMP:11370"/>
        <dbReference type="ChEBI" id="CHEBI:15378"/>
        <dbReference type="ChEBI" id="CHEBI:57856"/>
        <dbReference type="ChEBI" id="CHEBI:59789"/>
        <dbReference type="ChEBI" id="CHEBI:85452"/>
        <dbReference type="ChEBI" id="CHEBI:85454"/>
        <dbReference type="EC" id="2.1.1.37"/>
    </reaction>
</comment>
<keyword evidence="9" id="KW-1185">Reference proteome</keyword>
<dbReference type="SUPFAM" id="SSF48150">
    <property type="entry name" value="DNA-glycosylase"/>
    <property type="match status" value="1"/>
</dbReference>
<protein>
    <recommendedName>
        <fullName evidence="7">Cytosine-specific methyltransferase</fullName>
        <ecNumber evidence="7">2.1.1.37</ecNumber>
    </recommendedName>
</protein>
<dbReference type="PROSITE" id="PS51679">
    <property type="entry name" value="SAM_MT_C5"/>
    <property type="match status" value="1"/>
</dbReference>
<organism evidence="8 9">
    <name type="scientific">Nonomuraea typhae</name>
    <dbReference type="NCBI Taxonomy" id="2603600"/>
    <lineage>
        <taxon>Bacteria</taxon>
        <taxon>Bacillati</taxon>
        <taxon>Actinomycetota</taxon>
        <taxon>Actinomycetes</taxon>
        <taxon>Streptosporangiales</taxon>
        <taxon>Streptosporangiaceae</taxon>
        <taxon>Nonomuraea</taxon>
    </lineage>
</organism>
<proteinExistence type="inferred from homology"/>
<dbReference type="RefSeq" id="WP_397091210.1">
    <property type="nucleotide sequence ID" value="NZ_JBITGY010000017.1"/>
</dbReference>
<feature type="active site" evidence="5">
    <location>
        <position position="118"/>
    </location>
</feature>
<evidence type="ECO:0000256" key="4">
    <source>
        <dbReference type="ARBA" id="ARBA00022747"/>
    </source>
</evidence>
<keyword evidence="2 5" id="KW-0808">Transferase</keyword>
<dbReference type="GO" id="GO:0003886">
    <property type="term" value="F:DNA (cytosine-5-)-methyltransferase activity"/>
    <property type="evidence" value="ECO:0007669"/>
    <property type="project" value="UniProtKB-EC"/>
</dbReference>
<dbReference type="NCBIfam" id="TIGR00675">
    <property type="entry name" value="dcm"/>
    <property type="match status" value="1"/>
</dbReference>
<evidence type="ECO:0000256" key="7">
    <source>
        <dbReference type="RuleBase" id="RU000417"/>
    </source>
</evidence>
<dbReference type="SUPFAM" id="SSF53335">
    <property type="entry name" value="S-adenosyl-L-methionine-dependent methyltransferases"/>
    <property type="match status" value="1"/>
</dbReference>
<evidence type="ECO:0000313" key="8">
    <source>
        <dbReference type="EMBL" id="MFI6505162.1"/>
    </source>
</evidence>
<evidence type="ECO:0000256" key="6">
    <source>
        <dbReference type="RuleBase" id="RU000416"/>
    </source>
</evidence>